<dbReference type="EMBL" id="JAFLQZ010000027">
    <property type="protein sequence ID" value="MBO0360943.1"/>
    <property type="molecule type" value="Genomic_DNA"/>
</dbReference>
<organism evidence="1 2">
    <name type="scientific">Hymenobacter telluris</name>
    <dbReference type="NCBI Taxonomy" id="2816474"/>
    <lineage>
        <taxon>Bacteria</taxon>
        <taxon>Pseudomonadati</taxon>
        <taxon>Bacteroidota</taxon>
        <taxon>Cytophagia</taxon>
        <taxon>Cytophagales</taxon>
        <taxon>Hymenobacteraceae</taxon>
        <taxon>Hymenobacter</taxon>
    </lineage>
</organism>
<evidence type="ECO:0000313" key="1">
    <source>
        <dbReference type="EMBL" id="MBO0360943.1"/>
    </source>
</evidence>
<accession>A0A939JFE7</accession>
<proteinExistence type="predicted"/>
<evidence type="ECO:0000313" key="2">
    <source>
        <dbReference type="Proteomes" id="UP000664144"/>
    </source>
</evidence>
<gene>
    <name evidence="1" type="ORF">J0X19_23485</name>
</gene>
<reference evidence="1" key="1">
    <citation type="submission" date="2021-03" db="EMBL/GenBank/DDBJ databases">
        <authorList>
            <person name="Kim M.K."/>
        </authorList>
    </citation>
    <scope>NUCLEOTIDE SEQUENCE</scope>
    <source>
        <strain evidence="1">BT186</strain>
    </source>
</reference>
<sequence length="72" mass="7640">MASLLLKRRQGHALRYLLLEMAAHQRVAAAMSGFQTIDGELVPFVTGELALRSGTAMLIGGLLVGTVLSEST</sequence>
<comment type="caution">
    <text evidence="1">The sequence shown here is derived from an EMBL/GenBank/DDBJ whole genome shotgun (WGS) entry which is preliminary data.</text>
</comment>
<keyword evidence="2" id="KW-1185">Reference proteome</keyword>
<dbReference type="Proteomes" id="UP000664144">
    <property type="component" value="Unassembled WGS sequence"/>
</dbReference>
<dbReference type="AlphaFoldDB" id="A0A939JFE7"/>
<name>A0A939JFE7_9BACT</name>
<protein>
    <submittedName>
        <fullName evidence="1">Uncharacterized protein</fullName>
    </submittedName>
</protein>
<dbReference type="RefSeq" id="WP_206986854.1">
    <property type="nucleotide sequence ID" value="NZ_JAFLQZ010000027.1"/>
</dbReference>